<proteinExistence type="predicted"/>
<protein>
    <submittedName>
        <fullName evidence="1">Heme utilization protein HuvX</fullName>
    </submittedName>
</protein>
<dbReference type="Gene3D" id="3.40.1570.10">
    <property type="entry name" value="HemS/ChuS/ChuX like domains"/>
    <property type="match status" value="1"/>
</dbReference>
<dbReference type="Proteomes" id="UP000274556">
    <property type="component" value="Unassembled WGS sequence"/>
</dbReference>
<dbReference type="InterPro" id="IPR053733">
    <property type="entry name" value="Heme_Transport_Util_sf"/>
</dbReference>
<dbReference type="Pfam" id="PF06228">
    <property type="entry name" value="ChuX_HutX"/>
    <property type="match status" value="1"/>
</dbReference>
<sequence>MTATPELASVREALAKHPGVILESLARQHGVSYQGALTCLPDDMQTQLPGSCFGDAMADMTDWGDLVVIVHTEDLVMEVKGPLPPGRFGSGFYNLEAETGLSGHIRAERCGAVAFVRRPFMGKDSVSVQFLNQEGGCMFKVFVGRDTEGRLNPEQVERWEQLRSRLAAAASA</sequence>
<keyword evidence="2" id="KW-1185">Reference proteome</keyword>
<organism evidence="1 2">
    <name type="scientific">Thiocapsa rosea</name>
    <dbReference type="NCBI Taxonomy" id="69360"/>
    <lineage>
        <taxon>Bacteria</taxon>
        <taxon>Pseudomonadati</taxon>
        <taxon>Pseudomonadota</taxon>
        <taxon>Gammaproteobacteria</taxon>
        <taxon>Chromatiales</taxon>
        <taxon>Chromatiaceae</taxon>
        <taxon>Thiocapsa</taxon>
    </lineage>
</organism>
<dbReference type="PIRSF" id="PIRSF030840">
    <property type="entry name" value="DUF1008"/>
    <property type="match status" value="1"/>
</dbReference>
<dbReference type="OrthoDB" id="8781266at2"/>
<dbReference type="NCBIfam" id="TIGR04108">
    <property type="entry name" value="HutX"/>
    <property type="match status" value="1"/>
</dbReference>
<dbReference type="EMBL" id="RBXL01000001">
    <property type="protein sequence ID" value="RKT44659.1"/>
    <property type="molecule type" value="Genomic_DNA"/>
</dbReference>
<accession>A0A495V5Q6</accession>
<comment type="caution">
    <text evidence="1">The sequence shown here is derived from an EMBL/GenBank/DDBJ whole genome shotgun (WGS) entry which is preliminary data.</text>
</comment>
<dbReference type="RefSeq" id="WP_120797073.1">
    <property type="nucleotide sequence ID" value="NZ_RBXL01000001.1"/>
</dbReference>
<dbReference type="InterPro" id="IPR010413">
    <property type="entry name" value="HutX-like"/>
</dbReference>
<evidence type="ECO:0000313" key="1">
    <source>
        <dbReference type="EMBL" id="RKT44659.1"/>
    </source>
</evidence>
<name>A0A495V5Q6_9GAMM</name>
<dbReference type="SUPFAM" id="SSF144064">
    <property type="entry name" value="Heme iron utilization protein-like"/>
    <property type="match status" value="1"/>
</dbReference>
<reference evidence="1 2" key="1">
    <citation type="submission" date="2018-10" db="EMBL/GenBank/DDBJ databases">
        <title>Genomic Encyclopedia of Archaeal and Bacterial Type Strains, Phase II (KMG-II): from individual species to whole genera.</title>
        <authorList>
            <person name="Goeker M."/>
        </authorList>
    </citation>
    <scope>NUCLEOTIDE SEQUENCE [LARGE SCALE GENOMIC DNA]</scope>
    <source>
        <strain evidence="1 2">DSM 235</strain>
    </source>
</reference>
<gene>
    <name evidence="1" type="ORF">BDD21_2052</name>
</gene>
<evidence type="ECO:0000313" key="2">
    <source>
        <dbReference type="Proteomes" id="UP000274556"/>
    </source>
</evidence>
<dbReference type="CDD" id="cd16829">
    <property type="entry name" value="ChuX_HutX-like"/>
    <property type="match status" value="1"/>
</dbReference>
<dbReference type="AlphaFoldDB" id="A0A495V5Q6"/>